<evidence type="ECO:0000256" key="1">
    <source>
        <dbReference type="ARBA" id="ARBA00004141"/>
    </source>
</evidence>
<dbReference type="GO" id="GO:0006629">
    <property type="term" value="P:lipid metabolic process"/>
    <property type="evidence" value="ECO:0007669"/>
    <property type="project" value="InterPro"/>
</dbReference>
<dbReference type="InterPro" id="IPR001104">
    <property type="entry name" value="3-oxo-5_a-steroid_4-DH_C"/>
</dbReference>
<name>A0A4V1Q384_9AGAR</name>
<gene>
    <name evidence="9" type="ORF">EST38_g8152</name>
</gene>
<feature type="transmembrane region" description="Helical" evidence="7">
    <location>
        <begin position="180"/>
        <end position="197"/>
    </location>
</feature>
<dbReference type="PANTHER" id="PTHR10556">
    <property type="entry name" value="3-OXO-5-ALPHA-STEROID 4-DEHYDROGENASE"/>
    <property type="match status" value="1"/>
</dbReference>
<feature type="region of interest" description="Disordered" evidence="6">
    <location>
        <begin position="212"/>
        <end position="232"/>
    </location>
</feature>
<dbReference type="GO" id="GO:0016627">
    <property type="term" value="F:oxidoreductase activity, acting on the CH-CH group of donors"/>
    <property type="evidence" value="ECO:0007669"/>
    <property type="project" value="InterPro"/>
</dbReference>
<organism evidence="9 10">
    <name type="scientific">Candolleomyces aberdarensis</name>
    <dbReference type="NCBI Taxonomy" id="2316362"/>
    <lineage>
        <taxon>Eukaryota</taxon>
        <taxon>Fungi</taxon>
        <taxon>Dikarya</taxon>
        <taxon>Basidiomycota</taxon>
        <taxon>Agaricomycotina</taxon>
        <taxon>Agaricomycetes</taxon>
        <taxon>Agaricomycetidae</taxon>
        <taxon>Agaricales</taxon>
        <taxon>Agaricineae</taxon>
        <taxon>Psathyrellaceae</taxon>
        <taxon>Candolleomyces</taxon>
    </lineage>
</organism>
<dbReference type="PANTHER" id="PTHR10556:SF43">
    <property type="entry name" value="STEROID 5-ALPHA-REDUCTASE DET2"/>
    <property type="match status" value="1"/>
</dbReference>
<dbReference type="AlphaFoldDB" id="A0A4V1Q384"/>
<evidence type="ECO:0000256" key="7">
    <source>
        <dbReference type="SAM" id="Phobius"/>
    </source>
</evidence>
<feature type="domain" description="3-oxo-5-alpha-steroid 4-dehydrogenase C-terminal" evidence="8">
    <location>
        <begin position="139"/>
        <end position="208"/>
    </location>
</feature>
<protein>
    <recommendedName>
        <fullName evidence="8">3-oxo-5-alpha-steroid 4-dehydrogenase C-terminal domain-containing protein</fullName>
    </recommendedName>
</protein>
<evidence type="ECO:0000256" key="6">
    <source>
        <dbReference type="SAM" id="MobiDB-lite"/>
    </source>
</evidence>
<keyword evidence="4 7" id="KW-1133">Transmembrane helix</keyword>
<comment type="caution">
    <text evidence="9">The sequence shown here is derived from an EMBL/GenBank/DDBJ whole genome shotgun (WGS) entry which is preliminary data.</text>
</comment>
<evidence type="ECO:0000256" key="5">
    <source>
        <dbReference type="ARBA" id="ARBA00023136"/>
    </source>
</evidence>
<evidence type="ECO:0000313" key="9">
    <source>
        <dbReference type="EMBL" id="RXW17698.1"/>
    </source>
</evidence>
<dbReference type="Proteomes" id="UP000290288">
    <property type="component" value="Unassembled WGS sequence"/>
</dbReference>
<feature type="transmembrane region" description="Helical" evidence="7">
    <location>
        <begin position="106"/>
        <end position="126"/>
    </location>
</feature>
<dbReference type="EMBL" id="SDEE01000319">
    <property type="protein sequence ID" value="RXW17698.1"/>
    <property type="molecule type" value="Genomic_DNA"/>
</dbReference>
<evidence type="ECO:0000313" key="10">
    <source>
        <dbReference type="Proteomes" id="UP000290288"/>
    </source>
</evidence>
<dbReference type="STRING" id="2316362.A0A4V1Q384"/>
<evidence type="ECO:0000259" key="8">
    <source>
        <dbReference type="Pfam" id="PF02544"/>
    </source>
</evidence>
<reference evidence="9 10" key="1">
    <citation type="submission" date="2019-01" db="EMBL/GenBank/DDBJ databases">
        <title>Draft genome sequence of Psathyrella aberdarensis IHI B618.</title>
        <authorList>
            <person name="Buettner E."/>
            <person name="Kellner H."/>
        </authorList>
    </citation>
    <scope>NUCLEOTIDE SEQUENCE [LARGE SCALE GENOMIC DNA]</scope>
    <source>
        <strain evidence="9 10">IHI B618</strain>
    </source>
</reference>
<keyword evidence="5 7" id="KW-0472">Membrane</keyword>
<keyword evidence="3 7" id="KW-0812">Transmembrane</keyword>
<feature type="domain" description="3-oxo-5-alpha-steroid 4-dehydrogenase C-terminal" evidence="8">
    <location>
        <begin position="235"/>
        <end position="275"/>
    </location>
</feature>
<keyword evidence="10" id="KW-1185">Reference proteome</keyword>
<evidence type="ECO:0000256" key="3">
    <source>
        <dbReference type="ARBA" id="ARBA00022692"/>
    </source>
</evidence>
<sequence length="365" mass="41312">MARRDPMKLKTTNVPLELYDFARKWLTLLSLAIMLVLFLINAPFGRFAGNNHKRGRHPVGLFNSSWFLVDGIRSWIVMEMVAPLTFIYALFKSPLSFYKVPLPDAFSPQGVLIILFLIHYLNRALINPLRTPSRSTSHIIVPLAGIIFNLANGYIMGSYLSSPYGRIYLGGQYAFDRTSFRVGVLLWVVGFVGNVAHDEILLQLRKRAAERKAKDEKEAEDDDSKNKDKQGTVAKKAAAGEYYGIPSGLLYEFISYPNYFCEWIEWTGFALAAAPFPIPIDATSVSTFQSSILSALRTIVSPWTWKNALVTPPYAFAPTLPPPWVFVLAEIALMLPRAYKGHVWYKERFGERYPKGRKAVIPFVF</sequence>
<comment type="similarity">
    <text evidence="2">Belongs to the steroid 5-alpha reductase family.</text>
</comment>
<dbReference type="PROSITE" id="PS50244">
    <property type="entry name" value="S5A_REDUCTASE"/>
    <property type="match status" value="1"/>
</dbReference>
<dbReference type="Pfam" id="PF02544">
    <property type="entry name" value="Steroid_dh"/>
    <property type="match status" value="3"/>
</dbReference>
<proteinExistence type="inferred from homology"/>
<feature type="transmembrane region" description="Helical" evidence="7">
    <location>
        <begin position="138"/>
        <end position="160"/>
    </location>
</feature>
<feature type="transmembrane region" description="Helical" evidence="7">
    <location>
        <begin position="25"/>
        <end position="44"/>
    </location>
</feature>
<feature type="transmembrane region" description="Helical" evidence="7">
    <location>
        <begin position="65"/>
        <end position="91"/>
    </location>
</feature>
<evidence type="ECO:0000256" key="4">
    <source>
        <dbReference type="ARBA" id="ARBA00022989"/>
    </source>
</evidence>
<comment type="subcellular location">
    <subcellularLocation>
        <location evidence="1">Membrane</location>
        <topology evidence="1">Multi-pass membrane protein</topology>
    </subcellularLocation>
</comment>
<dbReference type="GO" id="GO:0016020">
    <property type="term" value="C:membrane"/>
    <property type="evidence" value="ECO:0007669"/>
    <property type="project" value="UniProtKB-SubCell"/>
</dbReference>
<evidence type="ECO:0000256" key="2">
    <source>
        <dbReference type="ARBA" id="ARBA00007742"/>
    </source>
</evidence>
<dbReference type="OrthoDB" id="5788137at2759"/>
<accession>A0A4V1Q384</accession>
<dbReference type="InterPro" id="IPR039357">
    <property type="entry name" value="SRD5A/TECR"/>
</dbReference>
<feature type="domain" description="3-oxo-5-alpha-steroid 4-dehydrogenase C-terminal" evidence="8">
    <location>
        <begin position="316"/>
        <end position="365"/>
    </location>
</feature>